<dbReference type="Proteomes" id="UP000681722">
    <property type="component" value="Unassembled WGS sequence"/>
</dbReference>
<evidence type="ECO:0008006" key="4">
    <source>
        <dbReference type="Google" id="ProtNLM"/>
    </source>
</evidence>
<dbReference type="EMBL" id="CAJNOQ010014261">
    <property type="protein sequence ID" value="CAF1338143.1"/>
    <property type="molecule type" value="Genomic_DNA"/>
</dbReference>
<dbReference type="OrthoDB" id="10025891at2759"/>
<gene>
    <name evidence="1" type="ORF">GPM918_LOCUS30295</name>
    <name evidence="2" type="ORF">SRO942_LOCUS30907</name>
</gene>
<evidence type="ECO:0000313" key="1">
    <source>
        <dbReference type="EMBL" id="CAF1338143.1"/>
    </source>
</evidence>
<dbReference type="AlphaFoldDB" id="A0A815GG49"/>
<comment type="caution">
    <text evidence="1">The sequence shown here is derived from an EMBL/GenBank/DDBJ whole genome shotgun (WGS) entry which is preliminary data.</text>
</comment>
<dbReference type="GO" id="GO:0003676">
    <property type="term" value="F:nucleic acid binding"/>
    <property type="evidence" value="ECO:0007669"/>
    <property type="project" value="InterPro"/>
</dbReference>
<sequence length="191" mass="21765">MDNEGQEKRARTNCGKMYRKLLAGCDLILGNEKYFKMSGSNVGGNRFFYLTDPATAPSNIRFQKKAKFEAKLLVWMAISLQGVSDVYVHNSKQANRRGTYLTGCIDKRLLPFLAKYHQDGNYLFWPDLASAHYSNVVQGRLNKKNVPFVPRTDNPPNVPQASPIETVWALLEQKMYEGNWEAKNLDILAQE</sequence>
<evidence type="ECO:0000313" key="2">
    <source>
        <dbReference type="EMBL" id="CAF4197066.1"/>
    </source>
</evidence>
<dbReference type="InterPro" id="IPR036397">
    <property type="entry name" value="RNaseH_sf"/>
</dbReference>
<name>A0A815GG49_9BILA</name>
<accession>A0A815GG49</accession>
<keyword evidence="3" id="KW-1185">Reference proteome</keyword>
<dbReference type="Proteomes" id="UP000663829">
    <property type="component" value="Unassembled WGS sequence"/>
</dbReference>
<reference evidence="1" key="1">
    <citation type="submission" date="2021-02" db="EMBL/GenBank/DDBJ databases">
        <authorList>
            <person name="Nowell W R."/>
        </authorList>
    </citation>
    <scope>NUCLEOTIDE SEQUENCE</scope>
</reference>
<evidence type="ECO:0000313" key="3">
    <source>
        <dbReference type="Proteomes" id="UP000663829"/>
    </source>
</evidence>
<protein>
    <recommendedName>
        <fullName evidence="4">Transposase</fullName>
    </recommendedName>
</protein>
<organism evidence="1 3">
    <name type="scientific">Didymodactylos carnosus</name>
    <dbReference type="NCBI Taxonomy" id="1234261"/>
    <lineage>
        <taxon>Eukaryota</taxon>
        <taxon>Metazoa</taxon>
        <taxon>Spiralia</taxon>
        <taxon>Gnathifera</taxon>
        <taxon>Rotifera</taxon>
        <taxon>Eurotatoria</taxon>
        <taxon>Bdelloidea</taxon>
        <taxon>Philodinida</taxon>
        <taxon>Philodinidae</taxon>
        <taxon>Didymodactylos</taxon>
    </lineage>
</organism>
<dbReference type="EMBL" id="CAJOBC010057168">
    <property type="protein sequence ID" value="CAF4197066.1"/>
    <property type="molecule type" value="Genomic_DNA"/>
</dbReference>
<dbReference type="Gene3D" id="3.30.420.10">
    <property type="entry name" value="Ribonuclease H-like superfamily/Ribonuclease H"/>
    <property type="match status" value="1"/>
</dbReference>
<proteinExistence type="predicted"/>